<dbReference type="EMBL" id="KN838849">
    <property type="protein sequence ID" value="KIJ93356.1"/>
    <property type="molecule type" value="Genomic_DNA"/>
</dbReference>
<feature type="coiled-coil region" evidence="6">
    <location>
        <begin position="1118"/>
        <end position="1180"/>
    </location>
</feature>
<dbReference type="GO" id="GO:0007076">
    <property type="term" value="P:mitotic chromosome condensation"/>
    <property type="evidence" value="ECO:0007669"/>
    <property type="project" value="TreeGrafter"/>
</dbReference>
<evidence type="ECO:0000256" key="2">
    <source>
        <dbReference type="ARBA" id="ARBA00022490"/>
    </source>
</evidence>
<evidence type="ECO:0000313" key="10">
    <source>
        <dbReference type="Proteomes" id="UP000054477"/>
    </source>
</evidence>
<feature type="compositionally biased region" description="Low complexity" evidence="7">
    <location>
        <begin position="477"/>
        <end position="490"/>
    </location>
</feature>
<dbReference type="PANTHER" id="PTHR43941:SF1">
    <property type="entry name" value="STRUCTURAL MAINTENANCE OF CHROMOSOMES PROTEIN 2"/>
    <property type="match status" value="1"/>
</dbReference>
<gene>
    <name evidence="9" type="ORF">K443DRAFT_402441</name>
</gene>
<feature type="compositionally biased region" description="Basic and acidic residues" evidence="7">
    <location>
        <begin position="199"/>
        <end position="210"/>
    </location>
</feature>
<proteinExistence type="predicted"/>
<feature type="coiled-coil region" evidence="6">
    <location>
        <begin position="1243"/>
        <end position="1561"/>
    </location>
</feature>
<evidence type="ECO:0000256" key="3">
    <source>
        <dbReference type="ARBA" id="ARBA00022553"/>
    </source>
</evidence>
<dbReference type="Pfam" id="PF10495">
    <property type="entry name" value="PACT_coil_coil"/>
    <property type="match status" value="1"/>
</dbReference>
<evidence type="ECO:0000259" key="8">
    <source>
        <dbReference type="Pfam" id="PF10495"/>
    </source>
</evidence>
<accession>A0A0C9X6T8</accession>
<feature type="compositionally biased region" description="Basic and acidic residues" evidence="7">
    <location>
        <begin position="304"/>
        <end position="323"/>
    </location>
</feature>
<dbReference type="STRING" id="1095629.A0A0C9X6T8"/>
<keyword evidence="3" id="KW-0597">Phosphoprotein</keyword>
<feature type="compositionally biased region" description="Low complexity" evidence="7">
    <location>
        <begin position="105"/>
        <end position="123"/>
    </location>
</feature>
<evidence type="ECO:0000256" key="4">
    <source>
        <dbReference type="ARBA" id="ARBA00023054"/>
    </source>
</evidence>
<organism evidence="9 10">
    <name type="scientific">Laccaria amethystina LaAM-08-1</name>
    <dbReference type="NCBI Taxonomy" id="1095629"/>
    <lineage>
        <taxon>Eukaryota</taxon>
        <taxon>Fungi</taxon>
        <taxon>Dikarya</taxon>
        <taxon>Basidiomycota</taxon>
        <taxon>Agaricomycotina</taxon>
        <taxon>Agaricomycetes</taxon>
        <taxon>Agaricomycetidae</taxon>
        <taxon>Agaricales</taxon>
        <taxon>Agaricineae</taxon>
        <taxon>Hydnangiaceae</taxon>
        <taxon>Laccaria</taxon>
    </lineage>
</organism>
<sequence length="1697" mass="189630">MAAVLETPSRIWRRIEAIEGRDMPSLPSLPAFEDSAEEEDHSLSRILENDSDDQFEQDLQSVSSPIHSTPAASTHNTVISAYRAQSSTSSTARFADSIASRSVKSFGQSSSRGGSTRRSQQESFDISDIPSLPRIQPEPGTARYSDDTDDEEESKASVPDVYLPPPEEEEDFPAQRELSLTDALQPISRTGSPSFPLENFDHEGTPKKNYDYSISLKSEPKASPFDKYRNVALRKTTARTRTPSLSRTTSSEATSPGASTPRSDKSTPWLEGGSPQSASSAPRSTTTSPATRHRLNEDITSPLDHGHTSESRDAGIRSMDITDIHISPPRPEDERTQEDADEHQQHMPQNSMEREPTFSSDGDPTPHASRNGADPGSYQAGSPSAFSSPAQSIAFTPTPAFPRPRARFDLPPPPADLLATPAPQEQNDHGDEEDLMTPHTRRRSFLLSVINSTARPRMKFPTPHPRHLLSTPSIAESTPAAGSSSSGSSTNLQAAFAGVTPRPRMPAGRRASHPLSQAISASASPGTSDSESSAGPTGSGLAPWATPAHLSPYDGTADKASFISTASSHDLTTHHRVNTSFDPAMGFGAGAPGHGVGRFNAGKLNNYLHGLNRRLQEENEALLARLRNLEAEKKIEETVSADPGRRLSGGSRRSSMGTTLSNVQEDMAEGWLEEKAELEDMVDAFKGEVTKCMIEKEEVERELEKEKEERERDKERWRERMAEVEEGVSGIIAGLEKRLEASEERAKETEEETRRQIQEVEKELNEIRGERDLAVDRASKAERLLENGKELGGALREANERVGKIMSDLRNANAQIKELEEEIAHSDARVDELQKRAKEDQEVVSGLEDELNTQSDAVASERAKNKQLEDVLHEVEEELGATKAYVNELEEGTSAAVEQIEKLEEELAAASQTVESLKNAEEQASIHMKNLEEDAEKAREVARQMEEALDEAERKMLADEEALADLKVKVDSLEREKQRLAAQEISRTPAVEAGLTEDDLEVLENELDGANKEIARLQTLLEQSPARKAMEKAKDMKIEMLEREKEELLERNKALRMTFNEMNTPSKVYNANGISPIHRHVLSMSIKAPRTPGAPLRDMSWLNNTTSDPSISPLVAEIGRLQRELDSANESIDDKLDKLEDAGLGVVGLTKKLEDARSKISRLEDEIARLSRKEERYMRRFSRMRCQKCNIKVDLRKLTQLDESSVDISRDNLPAEPPTPPTRTSEALRADVMSLNVHLDSLKKQWEEEKKQLLGEKAVLQDAATRLNVQVKTAKEEARKAAETARGGNRAKANVQSELEHAKQTISELEAALSLERAQLRSLTAEQDRMAREKKQVMTQLQRTESDMDDVRQQLQRVKQDNMELETELRENINAEQKARLLERRVAENAETIAQLRQERSLLAAGHKDLQRHYSEISENANKLREEHATHLTSHDNRRHQLDIQLLEIEDLRHALEHQSDELQRAEQEKDKIFSQKNDVAKTVALLENDLKRVRRDAEAFGKDLKTLRVEKERAEERLKEEVAKGERARKQGASQVRLLNEQLEKQKEKAGRAREELRKHVCAADEKQVSAMKLQHNKECKGLMLQIRYLKAKFVREVCFRDGLVYQKKYLLELLGKYEKSERSIFASIARIGFPVAESPPATKKAPKLKSVAMMVVFLSRVQHSGDLWREQSSAKQALAAALEDVRRKRGATMSS</sequence>
<feature type="compositionally biased region" description="Basic and acidic residues" evidence="7">
    <location>
        <begin position="218"/>
        <end position="229"/>
    </location>
</feature>
<protein>
    <recommendedName>
        <fullName evidence="8">Pericentrin/AKAP-450 centrosomal targeting domain-containing protein</fullName>
    </recommendedName>
</protein>
<dbReference type="HOGENOM" id="CLU_003479_0_0_1"/>
<feature type="compositionally biased region" description="Polar residues" evidence="7">
    <location>
        <begin position="379"/>
        <end position="393"/>
    </location>
</feature>
<evidence type="ECO:0000313" key="9">
    <source>
        <dbReference type="EMBL" id="KIJ93356.1"/>
    </source>
</evidence>
<keyword evidence="2" id="KW-0963">Cytoplasm</keyword>
<dbReference type="GO" id="GO:0005737">
    <property type="term" value="C:cytoplasm"/>
    <property type="evidence" value="ECO:0007669"/>
    <property type="project" value="UniProtKB-ARBA"/>
</dbReference>
<evidence type="ECO:0000256" key="1">
    <source>
        <dbReference type="ARBA" id="ARBA00004267"/>
    </source>
</evidence>
<dbReference type="GO" id="GO:0000793">
    <property type="term" value="C:condensed chromosome"/>
    <property type="evidence" value="ECO:0007669"/>
    <property type="project" value="TreeGrafter"/>
</dbReference>
<dbReference type="GO" id="GO:0000785">
    <property type="term" value="C:chromatin"/>
    <property type="evidence" value="ECO:0007669"/>
    <property type="project" value="TreeGrafter"/>
</dbReference>
<feature type="region of interest" description="Disordered" evidence="7">
    <location>
        <begin position="638"/>
        <end position="659"/>
    </location>
</feature>
<evidence type="ECO:0000256" key="5">
    <source>
        <dbReference type="ARBA" id="ARBA00023212"/>
    </source>
</evidence>
<feature type="compositionally biased region" description="Polar residues" evidence="7">
    <location>
        <begin position="57"/>
        <end position="92"/>
    </location>
</feature>
<name>A0A0C9X6T8_9AGAR</name>
<feature type="compositionally biased region" description="Polar residues" evidence="7">
    <location>
        <begin position="514"/>
        <end position="536"/>
    </location>
</feature>
<dbReference type="GO" id="GO:0000796">
    <property type="term" value="C:condensin complex"/>
    <property type="evidence" value="ECO:0007669"/>
    <property type="project" value="TreeGrafter"/>
</dbReference>
<feature type="domain" description="Pericentrin/AKAP-450 centrosomal targeting" evidence="8">
    <location>
        <begin position="1594"/>
        <end position="1670"/>
    </location>
</feature>
<keyword evidence="4 6" id="KW-0175">Coiled coil</keyword>
<comment type="subcellular location">
    <subcellularLocation>
        <location evidence="1">Cytoplasm</location>
        <location evidence="1">Cytoskeleton</location>
        <location evidence="1">Microtubule organizing center</location>
    </subcellularLocation>
</comment>
<keyword evidence="10" id="KW-1185">Reference proteome</keyword>
<keyword evidence="5" id="KW-0206">Cytoskeleton</keyword>
<evidence type="ECO:0000256" key="7">
    <source>
        <dbReference type="SAM" id="MobiDB-lite"/>
    </source>
</evidence>
<dbReference type="OrthoDB" id="2020852at2759"/>
<reference evidence="9 10" key="1">
    <citation type="submission" date="2014-04" db="EMBL/GenBank/DDBJ databases">
        <authorList>
            <consortium name="DOE Joint Genome Institute"/>
            <person name="Kuo A."/>
            <person name="Kohler A."/>
            <person name="Nagy L.G."/>
            <person name="Floudas D."/>
            <person name="Copeland A."/>
            <person name="Barry K.W."/>
            <person name="Cichocki N."/>
            <person name="Veneault-Fourrey C."/>
            <person name="LaButti K."/>
            <person name="Lindquist E.A."/>
            <person name="Lipzen A."/>
            <person name="Lundell T."/>
            <person name="Morin E."/>
            <person name="Murat C."/>
            <person name="Sun H."/>
            <person name="Tunlid A."/>
            <person name="Henrissat B."/>
            <person name="Grigoriev I.V."/>
            <person name="Hibbett D.S."/>
            <person name="Martin F."/>
            <person name="Nordberg H.P."/>
            <person name="Cantor M.N."/>
            <person name="Hua S.X."/>
        </authorList>
    </citation>
    <scope>NUCLEOTIDE SEQUENCE [LARGE SCALE GENOMIC DNA]</scope>
    <source>
        <strain evidence="9 10">LaAM-08-1</strain>
    </source>
</reference>
<reference evidence="10" key="2">
    <citation type="submission" date="2015-01" db="EMBL/GenBank/DDBJ databases">
        <title>Evolutionary Origins and Diversification of the Mycorrhizal Mutualists.</title>
        <authorList>
            <consortium name="DOE Joint Genome Institute"/>
            <consortium name="Mycorrhizal Genomics Consortium"/>
            <person name="Kohler A."/>
            <person name="Kuo A."/>
            <person name="Nagy L.G."/>
            <person name="Floudas D."/>
            <person name="Copeland A."/>
            <person name="Barry K.W."/>
            <person name="Cichocki N."/>
            <person name="Veneault-Fourrey C."/>
            <person name="LaButti K."/>
            <person name="Lindquist E.A."/>
            <person name="Lipzen A."/>
            <person name="Lundell T."/>
            <person name="Morin E."/>
            <person name="Murat C."/>
            <person name="Riley R."/>
            <person name="Ohm R."/>
            <person name="Sun H."/>
            <person name="Tunlid A."/>
            <person name="Henrissat B."/>
            <person name="Grigoriev I.V."/>
            <person name="Hibbett D.S."/>
            <person name="Martin F."/>
        </authorList>
    </citation>
    <scope>NUCLEOTIDE SEQUENCE [LARGE SCALE GENOMIC DNA]</scope>
    <source>
        <strain evidence="10">LaAM-08-1</strain>
    </source>
</reference>
<dbReference type="GO" id="GO:0003682">
    <property type="term" value="F:chromatin binding"/>
    <property type="evidence" value="ECO:0007669"/>
    <property type="project" value="TreeGrafter"/>
</dbReference>
<dbReference type="Proteomes" id="UP000054477">
    <property type="component" value="Unassembled WGS sequence"/>
</dbReference>
<feature type="compositionally biased region" description="Low complexity" evidence="7">
    <location>
        <begin position="646"/>
        <end position="657"/>
    </location>
</feature>
<feature type="compositionally biased region" description="Polar residues" evidence="7">
    <location>
        <begin position="252"/>
        <end position="261"/>
    </location>
</feature>
<feature type="coiled-coil region" evidence="6">
    <location>
        <begin position="668"/>
        <end position="1058"/>
    </location>
</feature>
<feature type="compositionally biased region" description="Basic and acidic residues" evidence="7">
    <location>
        <begin position="330"/>
        <end position="345"/>
    </location>
</feature>
<dbReference type="GO" id="GO:0005815">
    <property type="term" value="C:microtubule organizing center"/>
    <property type="evidence" value="ECO:0007669"/>
    <property type="project" value="UniProtKB-SubCell"/>
</dbReference>
<feature type="compositionally biased region" description="Low complexity" evidence="7">
    <location>
        <begin position="274"/>
        <end position="290"/>
    </location>
</feature>
<dbReference type="PANTHER" id="PTHR43941">
    <property type="entry name" value="STRUCTURAL MAINTENANCE OF CHROMOSOMES PROTEIN 2"/>
    <property type="match status" value="1"/>
</dbReference>
<dbReference type="InterPro" id="IPR019528">
    <property type="entry name" value="PACT_domain"/>
</dbReference>
<feature type="region of interest" description="Disordered" evidence="7">
    <location>
        <begin position="23"/>
        <end position="442"/>
    </location>
</feature>
<feature type="compositionally biased region" description="Low complexity" evidence="7">
    <location>
        <begin position="239"/>
        <end position="251"/>
    </location>
</feature>
<feature type="compositionally biased region" description="Polar residues" evidence="7">
    <location>
        <begin position="346"/>
        <end position="362"/>
    </location>
</feature>
<evidence type="ECO:0000256" key="6">
    <source>
        <dbReference type="SAM" id="Coils"/>
    </source>
</evidence>
<feature type="region of interest" description="Disordered" evidence="7">
    <location>
        <begin position="456"/>
        <end position="546"/>
    </location>
</feature>